<gene>
    <name evidence="1" type="ORF">ACFOYW_08860</name>
</gene>
<dbReference type="Proteomes" id="UP001595900">
    <property type="component" value="Unassembled WGS sequence"/>
</dbReference>
<protein>
    <recommendedName>
        <fullName evidence="3">Lipoprotein</fullName>
    </recommendedName>
</protein>
<name>A0ABV8Q744_9MICO</name>
<accession>A0ABV8Q744</accession>
<evidence type="ECO:0000313" key="2">
    <source>
        <dbReference type="Proteomes" id="UP001595900"/>
    </source>
</evidence>
<evidence type="ECO:0000313" key="1">
    <source>
        <dbReference type="EMBL" id="MFC4243483.1"/>
    </source>
</evidence>
<keyword evidence="2" id="KW-1185">Reference proteome</keyword>
<sequence length="123" mass="12474">MSTLVGCTPGADAPKAVAPAPSAAELRSLLGTNGGRVDEISHGRAVVMINVTPLVMRTAPTPGPDDLGLTTIVAACVLAKESGGPRGFAVGVMPTDEITPAVRARAEAGEYQTLLDPNCEPPE</sequence>
<comment type="caution">
    <text evidence="1">The sequence shown here is derived from an EMBL/GenBank/DDBJ whole genome shotgun (WGS) entry which is preliminary data.</text>
</comment>
<dbReference type="EMBL" id="JBHSCN010000005">
    <property type="protein sequence ID" value="MFC4243483.1"/>
    <property type="molecule type" value="Genomic_DNA"/>
</dbReference>
<evidence type="ECO:0008006" key="3">
    <source>
        <dbReference type="Google" id="ProtNLM"/>
    </source>
</evidence>
<proteinExistence type="predicted"/>
<dbReference type="RefSeq" id="WP_390228540.1">
    <property type="nucleotide sequence ID" value="NZ_JBHSCN010000005.1"/>
</dbReference>
<organism evidence="1 2">
    <name type="scientific">Gryllotalpicola reticulitermitis</name>
    <dbReference type="NCBI Taxonomy" id="1184153"/>
    <lineage>
        <taxon>Bacteria</taxon>
        <taxon>Bacillati</taxon>
        <taxon>Actinomycetota</taxon>
        <taxon>Actinomycetes</taxon>
        <taxon>Micrococcales</taxon>
        <taxon>Microbacteriaceae</taxon>
        <taxon>Gryllotalpicola</taxon>
    </lineage>
</organism>
<reference evidence="2" key="1">
    <citation type="journal article" date="2019" name="Int. J. Syst. Evol. Microbiol.">
        <title>The Global Catalogue of Microorganisms (GCM) 10K type strain sequencing project: providing services to taxonomists for standard genome sequencing and annotation.</title>
        <authorList>
            <consortium name="The Broad Institute Genomics Platform"/>
            <consortium name="The Broad Institute Genome Sequencing Center for Infectious Disease"/>
            <person name="Wu L."/>
            <person name="Ma J."/>
        </authorList>
    </citation>
    <scope>NUCLEOTIDE SEQUENCE [LARGE SCALE GENOMIC DNA]</scope>
    <source>
        <strain evidence="2">CGMCC 1.10363</strain>
    </source>
</reference>